<feature type="compositionally biased region" description="Low complexity" evidence="17">
    <location>
        <begin position="120"/>
        <end position="135"/>
    </location>
</feature>
<dbReference type="GO" id="GO:0005737">
    <property type="term" value="C:cytoplasm"/>
    <property type="evidence" value="ECO:0007669"/>
    <property type="project" value="UniProtKB-SubCell"/>
</dbReference>
<feature type="region of interest" description="Disordered" evidence="17">
    <location>
        <begin position="37"/>
        <end position="135"/>
    </location>
</feature>
<evidence type="ECO:0000256" key="3">
    <source>
        <dbReference type="ARBA" id="ARBA00011056"/>
    </source>
</evidence>
<evidence type="ECO:0000256" key="13">
    <source>
        <dbReference type="ARBA" id="ARBA00026227"/>
    </source>
</evidence>
<keyword evidence="8" id="KW-0811">Translocation</keyword>
<proteinExistence type="inferred from homology"/>
<dbReference type="GO" id="GO:0044614">
    <property type="term" value="C:nuclear pore cytoplasmic filaments"/>
    <property type="evidence" value="ECO:0007669"/>
    <property type="project" value="TreeGrafter"/>
</dbReference>
<dbReference type="GeneID" id="106154009"/>
<gene>
    <name evidence="19" type="primary">LOC106154009</name>
</gene>
<feature type="region of interest" description="Disordered" evidence="17">
    <location>
        <begin position="361"/>
        <end position="386"/>
    </location>
</feature>
<feature type="compositionally biased region" description="Polar residues" evidence="17">
    <location>
        <begin position="76"/>
        <end position="92"/>
    </location>
</feature>
<keyword evidence="10" id="KW-0906">Nuclear pore complex</keyword>
<keyword evidence="11" id="KW-0539">Nucleus</keyword>
<evidence type="ECO:0000256" key="9">
    <source>
        <dbReference type="ARBA" id="ARBA00023054"/>
    </source>
</evidence>
<dbReference type="GO" id="GO:0005543">
    <property type="term" value="F:phospholipid binding"/>
    <property type="evidence" value="ECO:0007669"/>
    <property type="project" value="TreeGrafter"/>
</dbReference>
<dbReference type="GO" id="GO:0031369">
    <property type="term" value="F:translation initiation factor binding"/>
    <property type="evidence" value="ECO:0007669"/>
    <property type="project" value="TreeGrafter"/>
</dbReference>
<reference evidence="19" key="1">
    <citation type="submission" date="2025-08" db="UniProtKB">
        <authorList>
            <consortium name="RefSeq"/>
        </authorList>
    </citation>
    <scope>IDENTIFICATION</scope>
    <source>
        <tissue evidence="19">Gonads</tissue>
    </source>
</reference>
<accession>A0A1S3HCD7</accession>
<evidence type="ECO:0000256" key="2">
    <source>
        <dbReference type="ARBA" id="ARBA00004567"/>
    </source>
</evidence>
<dbReference type="AlphaFoldDB" id="A0A1S3HCD7"/>
<keyword evidence="9 16" id="KW-0175">Coiled coil</keyword>
<evidence type="ECO:0000256" key="15">
    <source>
        <dbReference type="ARBA" id="ARBA00030897"/>
    </source>
</evidence>
<feature type="coiled-coil region" evidence="16">
    <location>
        <begin position="234"/>
        <end position="264"/>
    </location>
</feature>
<dbReference type="RefSeq" id="XP_013383665.1">
    <property type="nucleotide sequence ID" value="XM_013528211.1"/>
</dbReference>
<sequence>MPESPVLLESLRQSSKGKLKYDKDWHKVKGIKSMLEECTSPPPVTCVKSPQGLSPKTGSPMRGSPPGALRLEDSCQEGSSKGRSPRQTFRNTSSSSPSCSASRISNSKSDVALKNKSPRKLPSSPLSSVESSETLSPISEIVLPKAHQSALAIIEYERQSRQKVEAAIRLKRQQLEKEQQLIQIEAEKNLYDLHFKQDIENKKNLEQILMAADVRTQEVQQRHQVLKEHHKRHAKMLHAKMQEAEVRRKQLEEEEKKRQQEIKKRLAVIIQTAAEAKTTKQKIDQLFNSCNYKQLLPGNVPKSVELMTQICSRMEAIVQQAQQTEATDDHLKTTNEFLSQASNILDLVLTSVDEANKKGQAQSTAVTTAASTPTSAPTSTSAQTTAPASAVLSTASSTTISAANKISAALTTQPTAAGETLCAPVKAYEAFVKLQENQKNVEKSYEALTGQDPRLKKFKFDLQKAVNLPVNAISKVNGAHLRDKLEKLCSLLAGQPVEVSNKMVKAAEHPAGINFCKDLLAKKILKQGDEQVSSNFESAFPIAMVAVGVWCMYPDFGDLLLAHFHIACPYLVPYYRPKEKGQSTEDYYKSLGYAVENGQCEKQDKFLRRMTGYMRLYAAMIVSPPPRGEQQPHPHGVEKGWEWLCNVLNLDPRPDITATLLLNFLVVAGSALAEAYSKQFFKLLHLLCTEYLPKVKQVTLPGSGGPVTRLEQFLQKCIKNGKIDPPEGKLSAGFWFT</sequence>
<dbReference type="FunFam" id="1.25.40.510:FF:000001">
    <property type="entry name" value="Nucleoporin GLE1 isoform 1"/>
    <property type="match status" value="1"/>
</dbReference>
<dbReference type="GO" id="GO:0015031">
    <property type="term" value="P:protein transport"/>
    <property type="evidence" value="ECO:0007669"/>
    <property type="project" value="UniProtKB-KW"/>
</dbReference>
<keyword evidence="4" id="KW-0813">Transport</keyword>
<name>A0A1S3HCD7_LINAN</name>
<feature type="region of interest" description="Disordered" evidence="17">
    <location>
        <begin position="1"/>
        <end position="20"/>
    </location>
</feature>
<dbReference type="Gene3D" id="1.25.40.510">
    <property type="entry name" value="GLE1-like"/>
    <property type="match status" value="1"/>
</dbReference>
<dbReference type="GO" id="GO:0000822">
    <property type="term" value="F:inositol hexakisphosphate binding"/>
    <property type="evidence" value="ECO:0007669"/>
    <property type="project" value="TreeGrafter"/>
</dbReference>
<evidence type="ECO:0000256" key="12">
    <source>
        <dbReference type="ARBA" id="ARBA00024680"/>
    </source>
</evidence>
<dbReference type="OrthoDB" id="420884at2759"/>
<dbReference type="OMA" id="AYMYKES"/>
<evidence type="ECO:0000256" key="17">
    <source>
        <dbReference type="SAM" id="MobiDB-lite"/>
    </source>
</evidence>
<dbReference type="GO" id="GO:0016973">
    <property type="term" value="P:poly(A)+ mRNA export from nucleus"/>
    <property type="evidence" value="ECO:0007669"/>
    <property type="project" value="InterPro"/>
</dbReference>
<organism evidence="18 19">
    <name type="scientific">Lingula anatina</name>
    <name type="common">Brachiopod</name>
    <name type="synonym">Lingula unguis</name>
    <dbReference type="NCBI Taxonomy" id="7574"/>
    <lineage>
        <taxon>Eukaryota</taxon>
        <taxon>Metazoa</taxon>
        <taxon>Spiralia</taxon>
        <taxon>Lophotrochozoa</taxon>
        <taxon>Brachiopoda</taxon>
        <taxon>Linguliformea</taxon>
        <taxon>Lingulata</taxon>
        <taxon>Lingulida</taxon>
        <taxon>Linguloidea</taxon>
        <taxon>Lingulidae</taxon>
        <taxon>Lingula</taxon>
    </lineage>
</organism>
<dbReference type="Pfam" id="PF07817">
    <property type="entry name" value="GLE1"/>
    <property type="match status" value="1"/>
</dbReference>
<evidence type="ECO:0000313" key="18">
    <source>
        <dbReference type="Proteomes" id="UP000085678"/>
    </source>
</evidence>
<evidence type="ECO:0000313" key="19">
    <source>
        <dbReference type="RefSeq" id="XP_013383665.1"/>
    </source>
</evidence>
<evidence type="ECO:0000256" key="5">
    <source>
        <dbReference type="ARBA" id="ARBA00022490"/>
    </source>
</evidence>
<feature type="compositionally biased region" description="Low complexity" evidence="17">
    <location>
        <begin position="93"/>
        <end position="107"/>
    </location>
</feature>
<protein>
    <recommendedName>
        <fullName evidence="13">mRNA export factor GLE1</fullName>
    </recommendedName>
    <alternativeName>
        <fullName evidence="15">GLE1 RNA export mediator</fullName>
    </alternativeName>
    <alternativeName>
        <fullName evidence="14">Nucleoporin GLE1</fullName>
    </alternativeName>
</protein>
<evidence type="ECO:0000256" key="7">
    <source>
        <dbReference type="ARBA" id="ARBA00022927"/>
    </source>
</evidence>
<dbReference type="PANTHER" id="PTHR12960">
    <property type="entry name" value="GLE-1-RELATED"/>
    <property type="match status" value="1"/>
</dbReference>
<dbReference type="Proteomes" id="UP000085678">
    <property type="component" value="Unplaced"/>
</dbReference>
<dbReference type="InterPro" id="IPR012476">
    <property type="entry name" value="GLE1"/>
</dbReference>
<keyword evidence="7" id="KW-0653">Protein transport</keyword>
<dbReference type="KEGG" id="lak:106154009"/>
<evidence type="ECO:0000256" key="10">
    <source>
        <dbReference type="ARBA" id="ARBA00023132"/>
    </source>
</evidence>
<keyword evidence="5" id="KW-0963">Cytoplasm</keyword>
<comment type="subcellular location">
    <subcellularLocation>
        <location evidence="1">Cytoplasm</location>
    </subcellularLocation>
    <subcellularLocation>
        <location evidence="2">Nucleus</location>
        <location evidence="2">Nuclear pore complex</location>
    </subcellularLocation>
</comment>
<feature type="coiled-coil region" evidence="16">
    <location>
        <begin position="161"/>
        <end position="190"/>
    </location>
</feature>
<evidence type="ECO:0000256" key="4">
    <source>
        <dbReference type="ARBA" id="ARBA00022448"/>
    </source>
</evidence>
<keyword evidence="18" id="KW-1185">Reference proteome</keyword>
<evidence type="ECO:0000256" key="1">
    <source>
        <dbReference type="ARBA" id="ARBA00004496"/>
    </source>
</evidence>
<evidence type="ECO:0000256" key="6">
    <source>
        <dbReference type="ARBA" id="ARBA00022816"/>
    </source>
</evidence>
<evidence type="ECO:0000256" key="8">
    <source>
        <dbReference type="ARBA" id="ARBA00023010"/>
    </source>
</evidence>
<dbReference type="STRING" id="7574.A0A1S3HCD7"/>
<evidence type="ECO:0000256" key="14">
    <source>
        <dbReference type="ARBA" id="ARBA00029983"/>
    </source>
</evidence>
<keyword evidence="6" id="KW-0509">mRNA transport</keyword>
<comment type="similarity">
    <text evidence="3">Belongs to the GLE1 family.</text>
</comment>
<evidence type="ECO:0000256" key="11">
    <source>
        <dbReference type="ARBA" id="ARBA00023242"/>
    </source>
</evidence>
<dbReference type="InParanoid" id="A0A1S3HCD7"/>
<evidence type="ECO:0000256" key="16">
    <source>
        <dbReference type="SAM" id="Coils"/>
    </source>
</evidence>
<dbReference type="InterPro" id="IPR038506">
    <property type="entry name" value="GLE1-like_sf"/>
</dbReference>
<comment type="function">
    <text evidence="12">Required for the export of mRNAs containing poly(A) tails from the nucleus into the cytoplasm. May be involved in the terminal step of the mRNA transport through the nuclear pore complex (NPC).</text>
</comment>
<dbReference type="PANTHER" id="PTHR12960:SF0">
    <property type="entry name" value="MRNA EXPORT FACTOR GLE1"/>
    <property type="match status" value="1"/>
</dbReference>